<keyword evidence="1" id="KW-0812">Transmembrane</keyword>
<evidence type="ECO:0000256" key="1">
    <source>
        <dbReference type="SAM" id="Phobius"/>
    </source>
</evidence>
<accession>A0A3M7QXN1</accession>
<evidence type="ECO:0000313" key="2">
    <source>
        <dbReference type="EMBL" id="RNA15695.1"/>
    </source>
</evidence>
<feature type="transmembrane region" description="Helical" evidence="1">
    <location>
        <begin position="132"/>
        <end position="149"/>
    </location>
</feature>
<organism evidence="2 3">
    <name type="scientific">Brachionus plicatilis</name>
    <name type="common">Marine rotifer</name>
    <name type="synonym">Brachionus muelleri</name>
    <dbReference type="NCBI Taxonomy" id="10195"/>
    <lineage>
        <taxon>Eukaryota</taxon>
        <taxon>Metazoa</taxon>
        <taxon>Spiralia</taxon>
        <taxon>Gnathifera</taxon>
        <taxon>Rotifera</taxon>
        <taxon>Eurotatoria</taxon>
        <taxon>Monogononta</taxon>
        <taxon>Pseudotrocha</taxon>
        <taxon>Ploima</taxon>
        <taxon>Brachionidae</taxon>
        <taxon>Brachionus</taxon>
    </lineage>
</organism>
<proteinExistence type="predicted"/>
<dbReference type="AlphaFoldDB" id="A0A3M7QXN1"/>
<keyword evidence="3" id="KW-1185">Reference proteome</keyword>
<keyword evidence="1" id="KW-1133">Transmembrane helix</keyword>
<evidence type="ECO:0000313" key="3">
    <source>
        <dbReference type="Proteomes" id="UP000276133"/>
    </source>
</evidence>
<name>A0A3M7QXN1_BRAPC</name>
<protein>
    <submittedName>
        <fullName evidence="2">Uncharacterized protein</fullName>
    </submittedName>
</protein>
<keyword evidence="1" id="KW-0472">Membrane</keyword>
<sequence length="174" mass="20720">MIACSNKRNLFNLMNQNTILISITTDEIKFYFQFFGKKLSFCDPFESTNFYFVFNAYRKYNLKLTCTFPFLESFFSSTLPKGKLGKGNVEEELKKRKIRGKEIHKTENNNIMIVIIATIVVFGERLLRKFHAFWICFNCGLEIFLKFFLRKFSIFEDINIDDKINYKNENLNEN</sequence>
<dbReference type="EMBL" id="REGN01004907">
    <property type="protein sequence ID" value="RNA15695.1"/>
    <property type="molecule type" value="Genomic_DNA"/>
</dbReference>
<feature type="transmembrane region" description="Helical" evidence="1">
    <location>
        <begin position="109"/>
        <end position="126"/>
    </location>
</feature>
<dbReference type="Proteomes" id="UP000276133">
    <property type="component" value="Unassembled WGS sequence"/>
</dbReference>
<gene>
    <name evidence="2" type="ORF">BpHYR1_001940</name>
</gene>
<comment type="caution">
    <text evidence="2">The sequence shown here is derived from an EMBL/GenBank/DDBJ whole genome shotgun (WGS) entry which is preliminary data.</text>
</comment>
<reference evidence="2 3" key="1">
    <citation type="journal article" date="2018" name="Sci. Rep.">
        <title>Genomic signatures of local adaptation to the degree of environmental predictability in rotifers.</title>
        <authorList>
            <person name="Franch-Gras L."/>
            <person name="Hahn C."/>
            <person name="Garcia-Roger E.M."/>
            <person name="Carmona M.J."/>
            <person name="Serra M."/>
            <person name="Gomez A."/>
        </authorList>
    </citation>
    <scope>NUCLEOTIDE SEQUENCE [LARGE SCALE GENOMIC DNA]</scope>
    <source>
        <strain evidence="2">HYR1</strain>
    </source>
</reference>